<keyword evidence="10" id="KW-1185">Reference proteome</keyword>
<keyword evidence="3" id="KW-0805">Transcription regulation</keyword>
<dbReference type="Gene3D" id="1.10.10.10">
    <property type="entry name" value="Winged helix-like DNA-binding domain superfamily/Winged helix DNA-binding domain"/>
    <property type="match status" value="1"/>
</dbReference>
<evidence type="ECO:0000256" key="6">
    <source>
        <dbReference type="PROSITE-ProRule" id="PRU00169"/>
    </source>
</evidence>
<dbReference type="InterPro" id="IPR011006">
    <property type="entry name" value="CheY-like_superfamily"/>
</dbReference>
<dbReference type="PROSITE" id="PS50043">
    <property type="entry name" value="HTH_LUXR_2"/>
    <property type="match status" value="1"/>
</dbReference>
<evidence type="ECO:0000256" key="2">
    <source>
        <dbReference type="ARBA" id="ARBA00023012"/>
    </source>
</evidence>
<sequence>MAEPEAVVYVIDDDASMRASIESLLRSVGHTVVTFDSTQSFLEFSRPEGPACVVLDVRMPGASGLELQRELAAAGSAIPIIFVTGHGDIAMSVAAMKAGALEFLTKPFRDQDLLDAVHRGLEEDRRRSRRDLHLDALRERYALLTSRERQVMRMAAAGLLNKQIAAELALSEVTVKVHRANAMQKMQARSLPDLVRMSDSLGAHIQES</sequence>
<proteinExistence type="predicted"/>
<dbReference type="PANTHER" id="PTHR44688">
    <property type="entry name" value="DNA-BINDING TRANSCRIPTIONAL ACTIVATOR DEVR_DOSR"/>
    <property type="match status" value="1"/>
</dbReference>
<dbReference type="PROSITE" id="PS00622">
    <property type="entry name" value="HTH_LUXR_1"/>
    <property type="match status" value="1"/>
</dbReference>
<dbReference type="Gene3D" id="3.40.50.2300">
    <property type="match status" value="1"/>
</dbReference>
<dbReference type="GO" id="GO:0006355">
    <property type="term" value="P:regulation of DNA-templated transcription"/>
    <property type="evidence" value="ECO:0007669"/>
    <property type="project" value="InterPro"/>
</dbReference>
<dbReference type="CDD" id="cd17537">
    <property type="entry name" value="REC_FixJ"/>
    <property type="match status" value="1"/>
</dbReference>
<dbReference type="Proteomes" id="UP001378188">
    <property type="component" value="Unassembled WGS sequence"/>
</dbReference>
<dbReference type="PANTHER" id="PTHR44688:SF16">
    <property type="entry name" value="DNA-BINDING TRANSCRIPTIONAL ACTIVATOR DEVR_DOSR"/>
    <property type="match status" value="1"/>
</dbReference>
<dbReference type="SMART" id="SM00448">
    <property type="entry name" value="REC"/>
    <property type="match status" value="1"/>
</dbReference>
<evidence type="ECO:0000313" key="10">
    <source>
        <dbReference type="Proteomes" id="UP001378188"/>
    </source>
</evidence>
<dbReference type="FunFam" id="3.40.50.2300:FF:000018">
    <property type="entry name" value="DNA-binding transcriptional regulator NtrC"/>
    <property type="match status" value="1"/>
</dbReference>
<evidence type="ECO:0000256" key="5">
    <source>
        <dbReference type="ARBA" id="ARBA00023163"/>
    </source>
</evidence>
<dbReference type="SUPFAM" id="SSF46894">
    <property type="entry name" value="C-terminal effector domain of the bipartite response regulators"/>
    <property type="match status" value="1"/>
</dbReference>
<evidence type="ECO:0000256" key="4">
    <source>
        <dbReference type="ARBA" id="ARBA00023125"/>
    </source>
</evidence>
<dbReference type="InterPro" id="IPR036388">
    <property type="entry name" value="WH-like_DNA-bd_sf"/>
</dbReference>
<feature type="modified residue" description="4-aspartylphosphate" evidence="6">
    <location>
        <position position="56"/>
    </location>
</feature>
<evidence type="ECO:0000256" key="1">
    <source>
        <dbReference type="ARBA" id="ARBA00022553"/>
    </source>
</evidence>
<accession>A0AAW9RB98</accession>
<feature type="domain" description="HTH luxR-type" evidence="7">
    <location>
        <begin position="137"/>
        <end position="202"/>
    </location>
</feature>
<dbReference type="GO" id="GO:0000160">
    <property type="term" value="P:phosphorelay signal transduction system"/>
    <property type="evidence" value="ECO:0007669"/>
    <property type="project" value="UniProtKB-KW"/>
</dbReference>
<protein>
    <submittedName>
        <fullName evidence="9">Response regulator</fullName>
    </submittedName>
</protein>
<keyword evidence="1 6" id="KW-0597">Phosphoprotein</keyword>
<comment type="caution">
    <text evidence="9">The sequence shown here is derived from an EMBL/GenBank/DDBJ whole genome shotgun (WGS) entry which is preliminary data.</text>
</comment>
<feature type="domain" description="Response regulatory" evidence="8">
    <location>
        <begin position="7"/>
        <end position="121"/>
    </location>
</feature>
<organism evidence="9 10">
    <name type="scientific">Microbaculum marinum</name>
    <dbReference type="NCBI Taxonomy" id="1764581"/>
    <lineage>
        <taxon>Bacteria</taxon>
        <taxon>Pseudomonadati</taxon>
        <taxon>Pseudomonadota</taxon>
        <taxon>Alphaproteobacteria</taxon>
        <taxon>Hyphomicrobiales</taxon>
        <taxon>Tepidamorphaceae</taxon>
        <taxon>Microbaculum</taxon>
    </lineage>
</organism>
<dbReference type="InterPro" id="IPR016032">
    <property type="entry name" value="Sig_transdc_resp-reg_C-effctor"/>
</dbReference>
<dbReference type="AlphaFoldDB" id="A0AAW9RB98"/>
<name>A0AAW9RB98_9HYPH</name>
<dbReference type="PRINTS" id="PR00038">
    <property type="entry name" value="HTHLUXR"/>
</dbReference>
<evidence type="ECO:0000259" key="7">
    <source>
        <dbReference type="PROSITE" id="PS50043"/>
    </source>
</evidence>
<reference evidence="9 10" key="1">
    <citation type="submission" date="2024-02" db="EMBL/GenBank/DDBJ databases">
        <title>Genome analysis and characterization of Microbaculum marinisediminis sp. nov., isolated from marine sediment.</title>
        <authorList>
            <person name="Du Z.-J."/>
            <person name="Ye Y.-Q."/>
            <person name="Zhang Z.-R."/>
            <person name="Yuan S.-M."/>
            <person name="Zhang X.-Y."/>
        </authorList>
    </citation>
    <scope>NUCLEOTIDE SEQUENCE [LARGE SCALE GENOMIC DNA]</scope>
    <source>
        <strain evidence="9 10">SDUM1044001</strain>
    </source>
</reference>
<dbReference type="RefSeq" id="WP_340328465.1">
    <property type="nucleotide sequence ID" value="NZ_JAZHOF010000002.1"/>
</dbReference>
<dbReference type="GO" id="GO:0003677">
    <property type="term" value="F:DNA binding"/>
    <property type="evidence" value="ECO:0007669"/>
    <property type="project" value="UniProtKB-KW"/>
</dbReference>
<dbReference type="CDD" id="cd06170">
    <property type="entry name" value="LuxR_C_like"/>
    <property type="match status" value="1"/>
</dbReference>
<dbReference type="SUPFAM" id="SSF52172">
    <property type="entry name" value="CheY-like"/>
    <property type="match status" value="1"/>
</dbReference>
<gene>
    <name evidence="9" type="ORF">V3328_04500</name>
</gene>
<dbReference type="PROSITE" id="PS50110">
    <property type="entry name" value="RESPONSE_REGULATORY"/>
    <property type="match status" value="1"/>
</dbReference>
<dbReference type="InterPro" id="IPR000792">
    <property type="entry name" value="Tscrpt_reg_LuxR_C"/>
</dbReference>
<evidence type="ECO:0000256" key="3">
    <source>
        <dbReference type="ARBA" id="ARBA00023015"/>
    </source>
</evidence>
<dbReference type="SMART" id="SM00421">
    <property type="entry name" value="HTH_LUXR"/>
    <property type="match status" value="1"/>
</dbReference>
<evidence type="ECO:0000259" key="8">
    <source>
        <dbReference type="PROSITE" id="PS50110"/>
    </source>
</evidence>
<keyword evidence="2" id="KW-0902">Two-component regulatory system</keyword>
<keyword evidence="5" id="KW-0804">Transcription</keyword>
<dbReference type="InterPro" id="IPR001789">
    <property type="entry name" value="Sig_transdc_resp-reg_receiver"/>
</dbReference>
<dbReference type="Pfam" id="PF00196">
    <property type="entry name" value="GerE"/>
    <property type="match status" value="1"/>
</dbReference>
<dbReference type="EMBL" id="JAZHOF010000002">
    <property type="protein sequence ID" value="MEJ8570719.1"/>
    <property type="molecule type" value="Genomic_DNA"/>
</dbReference>
<evidence type="ECO:0000313" key="9">
    <source>
        <dbReference type="EMBL" id="MEJ8570719.1"/>
    </source>
</evidence>
<keyword evidence="4" id="KW-0238">DNA-binding</keyword>
<dbReference type="Pfam" id="PF00072">
    <property type="entry name" value="Response_reg"/>
    <property type="match status" value="1"/>
</dbReference>